<evidence type="ECO:0008006" key="4">
    <source>
        <dbReference type="Google" id="ProtNLM"/>
    </source>
</evidence>
<feature type="compositionally biased region" description="Polar residues" evidence="1">
    <location>
        <begin position="42"/>
        <end position="75"/>
    </location>
</feature>
<evidence type="ECO:0000313" key="3">
    <source>
        <dbReference type="Proteomes" id="UP000224634"/>
    </source>
</evidence>
<dbReference type="Proteomes" id="UP000224634">
    <property type="component" value="Unassembled WGS sequence"/>
</dbReference>
<evidence type="ECO:0000256" key="1">
    <source>
        <dbReference type="SAM" id="MobiDB-lite"/>
    </source>
</evidence>
<keyword evidence="3" id="KW-1185">Reference proteome</keyword>
<dbReference type="PANTHER" id="PTHR28527:SF1">
    <property type="entry name" value="SWI5-DEPENDENT RECOMBINATION DNA REPAIR PROTEIN 1"/>
    <property type="match status" value="1"/>
</dbReference>
<dbReference type="AlphaFoldDB" id="A0A2B7Z478"/>
<dbReference type="EMBL" id="PDNA01000001">
    <property type="protein sequence ID" value="PGH28161.1"/>
    <property type="molecule type" value="Genomic_DNA"/>
</dbReference>
<feature type="compositionally biased region" description="Low complexity" evidence="1">
    <location>
        <begin position="130"/>
        <end position="148"/>
    </location>
</feature>
<dbReference type="STRING" id="1447883.A0A2B7Z478"/>
<feature type="compositionally biased region" description="Basic and acidic residues" evidence="1">
    <location>
        <begin position="257"/>
        <end position="270"/>
    </location>
</feature>
<dbReference type="Gene3D" id="6.10.140.1020">
    <property type="match status" value="1"/>
</dbReference>
<comment type="caution">
    <text evidence="2">The sequence shown here is derived from an EMBL/GenBank/DDBJ whole genome shotgun (WGS) entry which is preliminary data.</text>
</comment>
<evidence type="ECO:0000313" key="2">
    <source>
        <dbReference type="EMBL" id="PGH28161.1"/>
    </source>
</evidence>
<feature type="compositionally biased region" description="Acidic residues" evidence="1">
    <location>
        <begin position="271"/>
        <end position="286"/>
    </location>
</feature>
<feature type="region of interest" description="Disordered" evidence="1">
    <location>
        <begin position="248"/>
        <end position="286"/>
    </location>
</feature>
<accession>A0A2B7Z478</accession>
<organism evidence="2 3">
    <name type="scientific">Polytolypa hystricis (strain UAMH7299)</name>
    <dbReference type="NCBI Taxonomy" id="1447883"/>
    <lineage>
        <taxon>Eukaryota</taxon>
        <taxon>Fungi</taxon>
        <taxon>Dikarya</taxon>
        <taxon>Ascomycota</taxon>
        <taxon>Pezizomycotina</taxon>
        <taxon>Eurotiomycetes</taxon>
        <taxon>Eurotiomycetidae</taxon>
        <taxon>Onygenales</taxon>
        <taxon>Onygenales incertae sedis</taxon>
        <taxon>Polytolypa</taxon>
    </lineage>
</organism>
<reference evidence="2 3" key="1">
    <citation type="submission" date="2017-10" db="EMBL/GenBank/DDBJ databases">
        <title>Comparative genomics in systemic dimorphic fungi from Ajellomycetaceae.</title>
        <authorList>
            <person name="Munoz J.F."/>
            <person name="Mcewen J.G."/>
            <person name="Clay O.K."/>
            <person name="Cuomo C.A."/>
        </authorList>
    </citation>
    <scope>NUCLEOTIDE SEQUENCE [LARGE SCALE GENOMIC DNA]</scope>
    <source>
        <strain evidence="2 3">UAMH7299</strain>
    </source>
</reference>
<dbReference type="GO" id="GO:0006310">
    <property type="term" value="P:DNA recombination"/>
    <property type="evidence" value="ECO:0007669"/>
    <property type="project" value="TreeGrafter"/>
</dbReference>
<dbReference type="OrthoDB" id="27934at2759"/>
<sequence>MVSSSLPASKRRRLDDAATTLSKPFKSPMRKHPLPQQQQQQDSPQADRSTDTLLDNENVLTSETPSATRQLSTPQKAAPAGRPDNVSAAFTPPSRRFTPLTPTANHHNKKGSSSQLSSPLKHQYAENTKTPTTHTSPPHPSTSTSTSTQNIRTLKSQQTRLTSHASNLRNTLDTLIQALTLTSSTKDSDLEALIGKWKLVAREAVEELFGVAKESVEKMGGVKGWRESVRRGVRARNMYWDERADGYGAIEGQEGEGEGREEVERRRGEGEGEGGEDGGGDDDEGFTMEMMLKSLNIELHLLGYDKVNQQWID</sequence>
<name>A0A2B7Z478_POLH7</name>
<feature type="region of interest" description="Disordered" evidence="1">
    <location>
        <begin position="1"/>
        <end position="152"/>
    </location>
</feature>
<dbReference type="PANTHER" id="PTHR28527">
    <property type="entry name" value="MATING-TYPE SWITCHING PROTEIN SWI2-RELATED"/>
    <property type="match status" value="1"/>
</dbReference>
<gene>
    <name evidence="2" type="ORF">AJ80_00051</name>
</gene>
<protein>
    <recommendedName>
        <fullName evidence="4">Swi5-dependent recombination DNA repair protein 1</fullName>
    </recommendedName>
</protein>
<proteinExistence type="predicted"/>
<feature type="compositionally biased region" description="Polar residues" evidence="1">
    <location>
        <begin position="100"/>
        <end position="129"/>
    </location>
</feature>